<feature type="region of interest" description="Disordered" evidence="7">
    <location>
        <begin position="1"/>
        <end position="66"/>
    </location>
</feature>
<dbReference type="PANTHER" id="PTHR20426:SF0">
    <property type="entry name" value="18S RRNA AMINOCARBOXYPROPYLTRANSFERASE"/>
    <property type="match status" value="1"/>
</dbReference>
<feature type="compositionally biased region" description="Basic residues" evidence="7">
    <location>
        <begin position="1"/>
        <end position="25"/>
    </location>
</feature>
<evidence type="ECO:0000256" key="6">
    <source>
        <dbReference type="HAMAP-Rule" id="MF_03146"/>
    </source>
</evidence>
<evidence type="ECO:0000259" key="8">
    <source>
        <dbReference type="Pfam" id="PF04034"/>
    </source>
</evidence>
<evidence type="ECO:0000259" key="9">
    <source>
        <dbReference type="Pfam" id="PF04068"/>
    </source>
</evidence>
<evidence type="ECO:0000256" key="2">
    <source>
        <dbReference type="ARBA" id="ARBA00022517"/>
    </source>
</evidence>
<organism evidence="10">
    <name type="scientific">Moina brachiata</name>
    <dbReference type="NCBI Taxonomy" id="675436"/>
    <lineage>
        <taxon>Eukaryota</taxon>
        <taxon>Metazoa</taxon>
        <taxon>Ecdysozoa</taxon>
        <taxon>Arthropoda</taxon>
        <taxon>Crustacea</taxon>
        <taxon>Branchiopoda</taxon>
        <taxon>Diplostraca</taxon>
        <taxon>Cladocera</taxon>
        <taxon>Anomopoda</taxon>
        <taxon>Moinidae</taxon>
        <taxon>Moina</taxon>
    </lineage>
</organism>
<dbReference type="HAMAP" id="MF_01116">
    <property type="entry name" value="TSR3"/>
    <property type="match status" value="1"/>
</dbReference>
<accession>A0A4Y7NL17</accession>
<evidence type="ECO:0000256" key="7">
    <source>
        <dbReference type="SAM" id="MobiDB-lite"/>
    </source>
</evidence>
<proteinExistence type="evidence at transcript level"/>
<feature type="binding site" evidence="6">
    <location>
        <position position="89"/>
    </location>
    <ligand>
        <name>S-adenosyl-L-methionine</name>
        <dbReference type="ChEBI" id="CHEBI:59789"/>
    </ligand>
</feature>
<keyword evidence="2 6" id="KW-0690">Ribosome biogenesis</keyword>
<protein>
    <recommendedName>
        <fullName evidence="6">18S rRNA aminocarboxypropyltransferase</fullName>
        <ecNumber evidence="6">2.5.1.157</ecNumber>
    </recommendedName>
</protein>
<dbReference type="GO" id="GO:0106388">
    <property type="term" value="F:rRNA small subunit aminocarboxypropyltransferase activity"/>
    <property type="evidence" value="ECO:0007669"/>
    <property type="project" value="UniProtKB-EC"/>
</dbReference>
<gene>
    <name evidence="10" type="primary">EOG090X0EVF</name>
</gene>
<dbReference type="GO" id="GO:0030490">
    <property type="term" value="P:maturation of SSU-rRNA"/>
    <property type="evidence" value="ECO:0007669"/>
    <property type="project" value="TreeGrafter"/>
</dbReference>
<sequence length="267" mass="29733">MERSRKPNSKRPERKPKTTKGKFKKVTRDKTSDSLDLQELNYSVENLSNSSGTDDSDGSGDSDDTNIAAKADFPVAMWDVGQCDPKRCSGRKLHRLSMITILRLGQRFNGIVCSPLADQCISPADNNIIANHGIGVIDCSWAKLDETPFHKMKSPHLRLLPFLMAANPVNYGKPCKLSCVEALAAACYITGNKDVARGYLEKFKWGPNFITLNEELLESYSNAKNSDEVIQIQKNYLEQLDKEKNAKKDEIDLPPAYSSQSSDSEPN</sequence>
<feature type="binding site" evidence="6">
    <location>
        <position position="137"/>
    </location>
    <ligand>
        <name>S-adenosyl-L-methionine</name>
        <dbReference type="ChEBI" id="CHEBI:59789"/>
    </ligand>
</feature>
<dbReference type="AlphaFoldDB" id="A0A4Y7NL17"/>
<dbReference type="GO" id="GO:1904047">
    <property type="term" value="F:S-adenosyl-L-methionine binding"/>
    <property type="evidence" value="ECO:0007669"/>
    <property type="project" value="UniProtKB-UniRule"/>
</dbReference>
<comment type="function">
    <text evidence="6">Aminocarboxypropyltransferase that catalyzes the aminocarboxypropyl transfer on pseudouridine in 18S rRNA. It constitutes the last step in biosynthesis of the hypermodified N1-methyl-N3-(3-amino-3-carboxypropyl) pseudouridine (m1acp3-Psi).</text>
</comment>
<dbReference type="NCBIfam" id="NF002621">
    <property type="entry name" value="PRK02287.1"/>
    <property type="match status" value="1"/>
</dbReference>
<feature type="domain" description="16S/18S rRNA aminocarboxypropyltransferase Tsr3 C-terminal" evidence="8">
    <location>
        <begin position="111"/>
        <end position="237"/>
    </location>
</feature>
<keyword evidence="5 6" id="KW-0949">S-adenosyl-L-methionine</keyword>
<comment type="catalytic activity">
    <reaction evidence="6">
        <text>an N(1)-methylpseudouridine in rRNA + S-adenosyl-L-methionine = N(1)-methyl-N(3)-[(3S)-3-amino-3-carboxypropyl]pseudouridine in rRNA + S-methyl-5'-thioadenosine + H(+)</text>
        <dbReference type="Rhea" id="RHEA:63296"/>
        <dbReference type="Rhea" id="RHEA-COMP:11634"/>
        <dbReference type="Rhea" id="RHEA-COMP:16310"/>
        <dbReference type="ChEBI" id="CHEBI:15378"/>
        <dbReference type="ChEBI" id="CHEBI:17509"/>
        <dbReference type="ChEBI" id="CHEBI:59789"/>
        <dbReference type="ChEBI" id="CHEBI:74890"/>
        <dbReference type="ChEBI" id="CHEBI:146234"/>
        <dbReference type="EC" id="2.5.1.157"/>
    </reaction>
</comment>
<comment type="similarity">
    <text evidence="6">Belongs to the TDD superfamily. TSR3 family.</text>
</comment>
<dbReference type="InterPro" id="IPR007177">
    <property type="entry name" value="Tsr3_C"/>
</dbReference>
<evidence type="ECO:0000256" key="1">
    <source>
        <dbReference type="ARBA" id="ARBA00022490"/>
    </source>
</evidence>
<comment type="caution">
    <text evidence="6">Lacks conserved residue(s) required for the propagation of feature annotation.</text>
</comment>
<dbReference type="InterPro" id="IPR007209">
    <property type="entry name" value="RNaseL-inhib-like_metal-bd_dom"/>
</dbReference>
<dbReference type="InterPro" id="IPR022968">
    <property type="entry name" value="Tsr3-like"/>
</dbReference>
<dbReference type="EC" id="2.5.1.157" evidence="6"/>
<evidence type="ECO:0000256" key="4">
    <source>
        <dbReference type="ARBA" id="ARBA00022679"/>
    </source>
</evidence>
<feature type="compositionally biased region" description="Polar residues" evidence="7">
    <location>
        <begin position="257"/>
        <end position="267"/>
    </location>
</feature>
<name>A0A4Y7NL17_9CRUS</name>
<dbReference type="Pfam" id="PF04034">
    <property type="entry name" value="Ribo_biogen_C"/>
    <property type="match status" value="1"/>
</dbReference>
<dbReference type="EMBL" id="LR023677">
    <property type="protein sequence ID" value="SVE93296.1"/>
    <property type="molecule type" value="mRNA"/>
</dbReference>
<dbReference type="PANTHER" id="PTHR20426">
    <property type="entry name" value="RIBOSOME BIOGENESIS PROTEIN TSR3 HOMOLOG"/>
    <property type="match status" value="1"/>
</dbReference>
<evidence type="ECO:0000313" key="10">
    <source>
        <dbReference type="EMBL" id="SVE93296.1"/>
    </source>
</evidence>
<reference evidence="10" key="1">
    <citation type="submission" date="2018-08" db="EMBL/GenBank/DDBJ databases">
        <authorList>
            <person name="Cornetti L."/>
        </authorList>
    </citation>
    <scope>NUCLEOTIDE SEQUENCE</scope>
    <source>
        <strain evidence="10">DE-FRO-2-1</strain>
    </source>
</reference>
<evidence type="ECO:0000256" key="5">
    <source>
        <dbReference type="ARBA" id="ARBA00022691"/>
    </source>
</evidence>
<feature type="domain" description="RNase L inhibitor RLI-like possible metal-binding" evidence="9">
    <location>
        <begin position="74"/>
        <end position="107"/>
    </location>
</feature>
<dbReference type="GO" id="GO:0000455">
    <property type="term" value="P:enzyme-directed rRNA pseudouridine synthesis"/>
    <property type="evidence" value="ECO:0007669"/>
    <property type="project" value="UniProtKB-UniRule"/>
</dbReference>
<evidence type="ECO:0000256" key="3">
    <source>
        <dbReference type="ARBA" id="ARBA00022552"/>
    </source>
</evidence>
<feature type="compositionally biased region" description="Acidic residues" evidence="7">
    <location>
        <begin position="54"/>
        <end position="64"/>
    </location>
</feature>
<feature type="region of interest" description="Disordered" evidence="7">
    <location>
        <begin position="245"/>
        <end position="267"/>
    </location>
</feature>
<feature type="binding site" evidence="6">
    <location>
        <position position="160"/>
    </location>
    <ligand>
        <name>S-adenosyl-L-methionine</name>
        <dbReference type="ChEBI" id="CHEBI:59789"/>
    </ligand>
</feature>
<keyword evidence="3 6" id="KW-0698">rRNA processing</keyword>
<keyword evidence="4 6" id="KW-0808">Transferase</keyword>
<keyword evidence="1" id="KW-0963">Cytoplasm</keyword>
<dbReference type="Pfam" id="PF04068">
    <property type="entry name" value="Fer4_RLI"/>
    <property type="match status" value="1"/>
</dbReference>